<dbReference type="CDD" id="cd00082">
    <property type="entry name" value="HisKA"/>
    <property type="match status" value="1"/>
</dbReference>
<dbReference type="InterPro" id="IPR005467">
    <property type="entry name" value="His_kinase_dom"/>
</dbReference>
<evidence type="ECO:0000256" key="1">
    <source>
        <dbReference type="ARBA" id="ARBA00000085"/>
    </source>
</evidence>
<dbReference type="EMBL" id="CP104064">
    <property type="protein sequence ID" value="WAH35945.1"/>
    <property type="molecule type" value="Genomic_DNA"/>
</dbReference>
<dbReference type="NCBIfam" id="TIGR00229">
    <property type="entry name" value="sensory_box"/>
    <property type="match status" value="2"/>
</dbReference>
<keyword evidence="3" id="KW-0597">Phosphoprotein</keyword>
<dbReference type="InterPro" id="IPR000014">
    <property type="entry name" value="PAS"/>
</dbReference>
<evidence type="ECO:0000259" key="9">
    <source>
        <dbReference type="PROSITE" id="PS50109"/>
    </source>
</evidence>
<dbReference type="InterPro" id="IPR003018">
    <property type="entry name" value="GAF"/>
</dbReference>
<dbReference type="SUPFAM" id="SSF55785">
    <property type="entry name" value="PYP-like sensor domain (PAS domain)"/>
    <property type="match status" value="3"/>
</dbReference>
<dbReference type="SUPFAM" id="SSF55781">
    <property type="entry name" value="GAF domain-like"/>
    <property type="match status" value="1"/>
</dbReference>
<sequence>MSVVLNDNAFGWNSLDDQNSVESEFRHLVSEILDSEYDGCLTFIYDESSHALRPGPGFDAIPKEVHPVFPYMGTDADFVGQSLVERRLVVVDDVEAHPSLGAFDTVLRIVCARSLWIVPVVLDGRIFGLFAVYHKTKLKIHKTDERLLSLMAVNLAKTLQYSETLSMKVRYEQLFLHHPFGMMRLDRNDIIVEINEALTTFLGDTKRTFIGMDFTRFLTRLGVTPDEIRWNTSDHLLIRDVHGQSRNILWLTVPIKEDDRIHGRFVVMRDITDFLDMQHELRTTQSMLTSFVGNSADAIMVIDVNGTLMEVNPAFERIFGWKSDEVVNLYVQDLAGIDLSLVRRQLSDGDDNALCFYETRARDKYNHTVDVDVAIHAIRHNGILSGFVAVVRNISVRKEAENQLRKSEKRYQSLLHQNPNGIVAVNLKGEIVEVNQAFERLVGFTLRDRHQVNHITDIVPTPYHGEIRSWLLWNHAGTLDREIKPLEMELVHRRGHTVPVAVTRVPMVTSAGTMEGYFFIVEDLTERKRAEEIFRLSDKLSGVGQLAAGVAHEIRNPLTAIRGFCRLMEEGSTPTQMRYLQIVQSELSRIELIVGEMMALAKPAVAVFRSEIVRNIIEEVVTLMNAEALLHNVSIQLDLPKAPVIIQCDVNQMKQVLVNIIKNAVEAFHESGVIRITLRSKEDFIEISVEDNGPGIPEEDLELLGKPFFTTKEKGTGLGLLVSRRIVQAHGGTLHVRSKLAEGTTVLLRLPLNFEPAMDEND</sequence>
<dbReference type="PRINTS" id="PR00344">
    <property type="entry name" value="BCTRLSENSOR"/>
</dbReference>
<name>A0ABY6Z1T8_9BACL</name>
<dbReference type="EC" id="2.7.13.3" evidence="2"/>
<keyword evidence="8" id="KW-0902">Two-component regulatory system</keyword>
<evidence type="ECO:0000259" key="10">
    <source>
        <dbReference type="PROSITE" id="PS50112"/>
    </source>
</evidence>
<dbReference type="PANTHER" id="PTHR43065:SF10">
    <property type="entry name" value="PEROXIDE STRESS-ACTIVATED HISTIDINE KINASE MAK3"/>
    <property type="match status" value="1"/>
</dbReference>
<dbReference type="InterPro" id="IPR001610">
    <property type="entry name" value="PAC"/>
</dbReference>
<dbReference type="SUPFAM" id="SSF55874">
    <property type="entry name" value="ATPase domain of HSP90 chaperone/DNA topoisomerase II/histidine kinase"/>
    <property type="match status" value="1"/>
</dbReference>
<dbReference type="SUPFAM" id="SSF47384">
    <property type="entry name" value="Homodimeric domain of signal transducing histidine kinase"/>
    <property type="match status" value="1"/>
</dbReference>
<dbReference type="SMART" id="SM00091">
    <property type="entry name" value="PAS"/>
    <property type="match status" value="3"/>
</dbReference>
<dbReference type="InterPro" id="IPR035965">
    <property type="entry name" value="PAS-like_dom_sf"/>
</dbReference>
<dbReference type="Gene3D" id="3.30.450.20">
    <property type="entry name" value="PAS domain"/>
    <property type="match status" value="3"/>
</dbReference>
<evidence type="ECO:0000259" key="11">
    <source>
        <dbReference type="PROSITE" id="PS50113"/>
    </source>
</evidence>
<proteinExistence type="predicted"/>
<dbReference type="RefSeq" id="WP_268043237.1">
    <property type="nucleotide sequence ID" value="NZ_CP104064.1"/>
</dbReference>
<feature type="domain" description="Histidine kinase" evidence="9">
    <location>
        <begin position="549"/>
        <end position="754"/>
    </location>
</feature>
<dbReference type="CDD" id="cd00075">
    <property type="entry name" value="HATPase"/>
    <property type="match status" value="1"/>
</dbReference>
<dbReference type="InterPro" id="IPR000700">
    <property type="entry name" value="PAS-assoc_C"/>
</dbReference>
<dbReference type="PROSITE" id="PS50109">
    <property type="entry name" value="HIS_KIN"/>
    <property type="match status" value="1"/>
</dbReference>
<dbReference type="Pfam" id="PF13185">
    <property type="entry name" value="GAF_2"/>
    <property type="match status" value="1"/>
</dbReference>
<dbReference type="CDD" id="cd00130">
    <property type="entry name" value="PAS"/>
    <property type="match status" value="2"/>
</dbReference>
<dbReference type="Gene3D" id="3.30.450.40">
    <property type="match status" value="1"/>
</dbReference>
<dbReference type="InterPro" id="IPR036890">
    <property type="entry name" value="HATPase_C_sf"/>
</dbReference>
<reference evidence="12" key="1">
    <citation type="submission" date="2022-08" db="EMBL/GenBank/DDBJ databases">
        <title>Alicyclobacillus dauci DSM2870, complete genome.</title>
        <authorList>
            <person name="Wang Q."/>
            <person name="Cai R."/>
            <person name="Wang Z."/>
        </authorList>
    </citation>
    <scope>NUCLEOTIDE SEQUENCE</scope>
    <source>
        <strain evidence="12">DSM 28700</strain>
    </source>
</reference>
<evidence type="ECO:0000313" key="13">
    <source>
        <dbReference type="Proteomes" id="UP001164803"/>
    </source>
</evidence>
<dbReference type="Proteomes" id="UP001164803">
    <property type="component" value="Chromosome"/>
</dbReference>
<dbReference type="PANTHER" id="PTHR43065">
    <property type="entry name" value="SENSOR HISTIDINE KINASE"/>
    <property type="match status" value="1"/>
</dbReference>
<feature type="domain" description="PAC" evidence="11">
    <location>
        <begin position="484"/>
        <end position="536"/>
    </location>
</feature>
<evidence type="ECO:0000256" key="3">
    <source>
        <dbReference type="ARBA" id="ARBA00022553"/>
    </source>
</evidence>
<evidence type="ECO:0000256" key="2">
    <source>
        <dbReference type="ARBA" id="ARBA00012438"/>
    </source>
</evidence>
<gene>
    <name evidence="12" type="ORF">NZD86_16970</name>
</gene>
<dbReference type="SMART" id="SM00387">
    <property type="entry name" value="HATPase_c"/>
    <property type="match status" value="1"/>
</dbReference>
<dbReference type="PROSITE" id="PS50112">
    <property type="entry name" value="PAS"/>
    <property type="match status" value="2"/>
</dbReference>
<feature type="domain" description="PAS" evidence="10">
    <location>
        <begin position="284"/>
        <end position="328"/>
    </location>
</feature>
<feature type="domain" description="PAS" evidence="10">
    <location>
        <begin position="407"/>
        <end position="448"/>
    </location>
</feature>
<dbReference type="InterPro" id="IPR004358">
    <property type="entry name" value="Sig_transdc_His_kin-like_C"/>
</dbReference>
<dbReference type="SMART" id="SM00388">
    <property type="entry name" value="HisKA"/>
    <property type="match status" value="1"/>
</dbReference>
<evidence type="ECO:0000256" key="4">
    <source>
        <dbReference type="ARBA" id="ARBA00022679"/>
    </source>
</evidence>
<keyword evidence="7" id="KW-0067">ATP-binding</keyword>
<dbReference type="SMART" id="SM00086">
    <property type="entry name" value="PAC"/>
    <property type="match status" value="3"/>
</dbReference>
<dbReference type="InterPro" id="IPR013767">
    <property type="entry name" value="PAS_fold"/>
</dbReference>
<protein>
    <recommendedName>
        <fullName evidence="2">histidine kinase</fullName>
        <ecNumber evidence="2">2.7.13.3</ecNumber>
    </recommendedName>
</protein>
<keyword evidence="13" id="KW-1185">Reference proteome</keyword>
<dbReference type="InterPro" id="IPR036097">
    <property type="entry name" value="HisK_dim/P_sf"/>
</dbReference>
<dbReference type="Pfam" id="PF02518">
    <property type="entry name" value="HATPase_c"/>
    <property type="match status" value="1"/>
</dbReference>
<dbReference type="Gene3D" id="3.30.565.10">
    <property type="entry name" value="Histidine kinase-like ATPase, C-terminal domain"/>
    <property type="match status" value="1"/>
</dbReference>
<dbReference type="PROSITE" id="PS50113">
    <property type="entry name" value="PAC"/>
    <property type="match status" value="1"/>
</dbReference>
<dbReference type="Pfam" id="PF13188">
    <property type="entry name" value="PAS_8"/>
    <property type="match status" value="1"/>
</dbReference>
<dbReference type="Gene3D" id="1.10.287.130">
    <property type="match status" value="1"/>
</dbReference>
<keyword evidence="5" id="KW-0547">Nucleotide-binding</keyword>
<comment type="catalytic activity">
    <reaction evidence="1">
        <text>ATP + protein L-histidine = ADP + protein N-phospho-L-histidine.</text>
        <dbReference type="EC" id="2.7.13.3"/>
    </reaction>
</comment>
<keyword evidence="6" id="KW-0418">Kinase</keyword>
<dbReference type="InterPro" id="IPR029016">
    <property type="entry name" value="GAF-like_dom_sf"/>
</dbReference>
<evidence type="ECO:0000256" key="5">
    <source>
        <dbReference type="ARBA" id="ARBA00022741"/>
    </source>
</evidence>
<dbReference type="Pfam" id="PF00989">
    <property type="entry name" value="PAS"/>
    <property type="match status" value="2"/>
</dbReference>
<dbReference type="Pfam" id="PF00512">
    <property type="entry name" value="HisKA"/>
    <property type="match status" value="1"/>
</dbReference>
<accession>A0ABY6Z1T8</accession>
<dbReference type="InterPro" id="IPR003661">
    <property type="entry name" value="HisK_dim/P_dom"/>
</dbReference>
<evidence type="ECO:0000256" key="6">
    <source>
        <dbReference type="ARBA" id="ARBA00022777"/>
    </source>
</evidence>
<evidence type="ECO:0000256" key="8">
    <source>
        <dbReference type="ARBA" id="ARBA00023012"/>
    </source>
</evidence>
<evidence type="ECO:0000256" key="7">
    <source>
        <dbReference type="ARBA" id="ARBA00022840"/>
    </source>
</evidence>
<keyword evidence="4" id="KW-0808">Transferase</keyword>
<organism evidence="12 13">
    <name type="scientific">Alicyclobacillus dauci</name>
    <dbReference type="NCBI Taxonomy" id="1475485"/>
    <lineage>
        <taxon>Bacteria</taxon>
        <taxon>Bacillati</taxon>
        <taxon>Bacillota</taxon>
        <taxon>Bacilli</taxon>
        <taxon>Bacillales</taxon>
        <taxon>Alicyclobacillaceae</taxon>
        <taxon>Alicyclobacillus</taxon>
    </lineage>
</organism>
<evidence type="ECO:0000313" key="12">
    <source>
        <dbReference type="EMBL" id="WAH35945.1"/>
    </source>
</evidence>
<dbReference type="InterPro" id="IPR003594">
    <property type="entry name" value="HATPase_dom"/>
</dbReference>